<reference evidence="1" key="1">
    <citation type="submission" date="2021-02" db="EMBL/GenBank/DDBJ databases">
        <title>Natrosporangium hydrolyticum gen. nov., sp. nov, a haloalkaliphilic actinobacterium from a soda solonchak soil.</title>
        <authorList>
            <person name="Sorokin D.Y."/>
            <person name="Khijniak T.V."/>
            <person name="Zakharycheva A.P."/>
            <person name="Boueva O.V."/>
            <person name="Ariskina E.V."/>
            <person name="Hahnke R.L."/>
            <person name="Bunk B."/>
            <person name="Sproer C."/>
            <person name="Schumann P."/>
            <person name="Evtushenko L.I."/>
            <person name="Kublanov I.V."/>
        </authorList>
    </citation>
    <scope>NUCLEOTIDE SEQUENCE</scope>
    <source>
        <strain evidence="1">DSM 106523</strain>
    </source>
</reference>
<name>A0A895YHD4_9ACTN</name>
<evidence type="ECO:0000313" key="2">
    <source>
        <dbReference type="Proteomes" id="UP000662857"/>
    </source>
</evidence>
<dbReference type="RefSeq" id="WP_239679197.1">
    <property type="nucleotide sequence ID" value="NZ_CP070499.1"/>
</dbReference>
<organism evidence="1 2">
    <name type="scientific">Natronosporangium hydrolyticum</name>
    <dbReference type="NCBI Taxonomy" id="2811111"/>
    <lineage>
        <taxon>Bacteria</taxon>
        <taxon>Bacillati</taxon>
        <taxon>Actinomycetota</taxon>
        <taxon>Actinomycetes</taxon>
        <taxon>Micromonosporales</taxon>
        <taxon>Micromonosporaceae</taxon>
        <taxon>Natronosporangium</taxon>
    </lineage>
</organism>
<proteinExistence type="predicted"/>
<evidence type="ECO:0000313" key="1">
    <source>
        <dbReference type="EMBL" id="QSB16951.1"/>
    </source>
</evidence>
<sequence>MDVVVSRCAGIDVGKAQLAVTVRTPVASGRFKRVRKTFGTTTAQLMALHEFLDEHQVTRVGMESADFGAYRHDR</sequence>
<dbReference type="Proteomes" id="UP000662857">
    <property type="component" value="Chromosome"/>
</dbReference>
<evidence type="ECO:0008006" key="3">
    <source>
        <dbReference type="Google" id="ProtNLM"/>
    </source>
</evidence>
<dbReference type="EMBL" id="CP070499">
    <property type="protein sequence ID" value="QSB16951.1"/>
    <property type="molecule type" value="Genomic_DNA"/>
</dbReference>
<protein>
    <recommendedName>
        <fullName evidence="3">IS110 family transposase</fullName>
    </recommendedName>
</protein>
<dbReference type="KEGG" id="nhy:JQS43_12160"/>
<dbReference type="AlphaFoldDB" id="A0A895YHD4"/>
<accession>A0A895YHD4</accession>
<gene>
    <name evidence="1" type="ORF">JQS43_12160</name>
</gene>
<keyword evidence="2" id="KW-1185">Reference proteome</keyword>